<protein>
    <submittedName>
        <fullName evidence="1">Uncharacterized protein</fullName>
    </submittedName>
</protein>
<dbReference type="AlphaFoldDB" id="A0A4Y2HH34"/>
<dbReference type="Proteomes" id="UP000499080">
    <property type="component" value="Unassembled WGS sequence"/>
</dbReference>
<gene>
    <name evidence="1" type="ORF">AVEN_56552_1</name>
</gene>
<proteinExistence type="predicted"/>
<organism evidence="1 2">
    <name type="scientific">Araneus ventricosus</name>
    <name type="common">Orbweaver spider</name>
    <name type="synonym">Epeira ventricosa</name>
    <dbReference type="NCBI Taxonomy" id="182803"/>
    <lineage>
        <taxon>Eukaryota</taxon>
        <taxon>Metazoa</taxon>
        <taxon>Ecdysozoa</taxon>
        <taxon>Arthropoda</taxon>
        <taxon>Chelicerata</taxon>
        <taxon>Arachnida</taxon>
        <taxon>Araneae</taxon>
        <taxon>Araneomorphae</taxon>
        <taxon>Entelegynae</taxon>
        <taxon>Araneoidea</taxon>
        <taxon>Araneidae</taxon>
        <taxon>Araneus</taxon>
    </lineage>
</organism>
<evidence type="ECO:0000313" key="2">
    <source>
        <dbReference type="Proteomes" id="UP000499080"/>
    </source>
</evidence>
<sequence length="96" mass="10803">MIGEDLQKFSESRVMRTIAIGRLPIRNLPKNGTMEIQAGVFTTFCLKSRQLLIHGKGSKYCSSRATARFRHTLNDSTSEIAIPVAAETWEIPYTML</sequence>
<comment type="caution">
    <text evidence="1">The sequence shown here is derived from an EMBL/GenBank/DDBJ whole genome shotgun (WGS) entry which is preliminary data.</text>
</comment>
<keyword evidence="2" id="KW-1185">Reference proteome</keyword>
<reference evidence="1 2" key="1">
    <citation type="journal article" date="2019" name="Sci. Rep.">
        <title>Orb-weaving spider Araneus ventricosus genome elucidates the spidroin gene catalogue.</title>
        <authorList>
            <person name="Kono N."/>
            <person name="Nakamura H."/>
            <person name="Ohtoshi R."/>
            <person name="Moran D.A.P."/>
            <person name="Shinohara A."/>
            <person name="Yoshida Y."/>
            <person name="Fujiwara M."/>
            <person name="Mori M."/>
            <person name="Tomita M."/>
            <person name="Arakawa K."/>
        </authorList>
    </citation>
    <scope>NUCLEOTIDE SEQUENCE [LARGE SCALE GENOMIC DNA]</scope>
</reference>
<name>A0A4Y2HH34_ARAVE</name>
<evidence type="ECO:0000313" key="1">
    <source>
        <dbReference type="EMBL" id="GBM64579.1"/>
    </source>
</evidence>
<accession>A0A4Y2HH34</accession>
<dbReference type="EMBL" id="BGPR01001936">
    <property type="protein sequence ID" value="GBM64579.1"/>
    <property type="molecule type" value="Genomic_DNA"/>
</dbReference>